<accession>A0A0D8BGI1</accession>
<dbReference type="EMBL" id="JYFN01000022">
    <property type="protein sequence ID" value="KJE22547.1"/>
    <property type="molecule type" value="Genomic_DNA"/>
</dbReference>
<evidence type="ECO:0000313" key="4">
    <source>
        <dbReference type="Proteomes" id="UP000032545"/>
    </source>
</evidence>
<organism evidence="3 4">
    <name type="scientific">Frankia torreyi</name>
    <dbReference type="NCBI Taxonomy" id="1856"/>
    <lineage>
        <taxon>Bacteria</taxon>
        <taxon>Bacillati</taxon>
        <taxon>Actinomycetota</taxon>
        <taxon>Actinomycetes</taxon>
        <taxon>Frankiales</taxon>
        <taxon>Frankiaceae</taxon>
        <taxon>Frankia</taxon>
    </lineage>
</organism>
<sequence length="69" mass="8033">MGLRYTRRPRYGPFHLNVSERGVSSVTLKLGRVSWRVWSRNRRGGLSSVDLPGPFSYRREGRSRRRAEG</sequence>
<proteinExistence type="predicted"/>
<feature type="region of interest" description="Disordered" evidence="1">
    <location>
        <begin position="43"/>
        <end position="69"/>
    </location>
</feature>
<gene>
    <name evidence="3" type="ORF">FF36_03077</name>
</gene>
<dbReference type="PATRIC" id="fig|1502723.3.peg.2465"/>
<reference evidence="3 4" key="2">
    <citation type="journal article" date="2016" name="Genome Announc.">
        <title>Permanent Draft Genome Sequences for Two Variants of Frankia sp. Strain CpI1, the First Frankia Strain Isolated from Root Nodules of Comptonia peregrina.</title>
        <authorList>
            <person name="Oshone R."/>
            <person name="Hurst S.G.IV."/>
            <person name="Abebe-Akele F."/>
            <person name="Simpson S."/>
            <person name="Morris K."/>
            <person name="Thomas W.K."/>
            <person name="Tisa L.S."/>
        </authorList>
    </citation>
    <scope>NUCLEOTIDE SEQUENCE [LARGE SCALE GENOMIC DNA]</scope>
    <source>
        <strain evidence="4">CpI1-S</strain>
    </source>
</reference>
<name>A0A0D8BGI1_9ACTN</name>
<dbReference type="OrthoDB" id="3297468at2"/>
<evidence type="ECO:0000313" key="3">
    <source>
        <dbReference type="EMBL" id="KJE22547.1"/>
    </source>
</evidence>
<reference evidence="4" key="1">
    <citation type="submission" date="2015-02" db="EMBL/GenBank/DDBJ databases">
        <title>Draft Genome of Frankia sp. CpI1-S.</title>
        <authorList>
            <person name="Oshone R.T."/>
            <person name="Ngom M."/>
            <person name="Ghodhbane-Gtari F."/>
            <person name="Gtari M."/>
            <person name="Morris K."/>
            <person name="Thomas K."/>
            <person name="Sen A."/>
            <person name="Tisa L.S."/>
        </authorList>
    </citation>
    <scope>NUCLEOTIDE SEQUENCE [LARGE SCALE GENOMIC DNA]</scope>
    <source>
        <strain evidence="4">CpI1-S</strain>
    </source>
</reference>
<protein>
    <recommendedName>
        <fullName evidence="2">DUF4236 domain-containing protein</fullName>
    </recommendedName>
</protein>
<dbReference type="InterPro" id="IPR025330">
    <property type="entry name" value="DUF4236"/>
</dbReference>
<dbReference type="Proteomes" id="UP000032545">
    <property type="component" value="Unassembled WGS sequence"/>
</dbReference>
<evidence type="ECO:0000256" key="1">
    <source>
        <dbReference type="SAM" id="MobiDB-lite"/>
    </source>
</evidence>
<keyword evidence="4" id="KW-1185">Reference proteome</keyword>
<evidence type="ECO:0000259" key="2">
    <source>
        <dbReference type="Pfam" id="PF14020"/>
    </source>
</evidence>
<dbReference type="Pfam" id="PF14020">
    <property type="entry name" value="DUF4236"/>
    <property type="match status" value="1"/>
</dbReference>
<dbReference type="AlphaFoldDB" id="A0A0D8BGI1"/>
<comment type="caution">
    <text evidence="3">The sequence shown here is derived from an EMBL/GenBank/DDBJ whole genome shotgun (WGS) entry which is preliminary data.</text>
</comment>
<feature type="domain" description="DUF4236" evidence="2">
    <location>
        <begin position="3"/>
        <end position="58"/>
    </location>
</feature>
<dbReference type="RefSeq" id="WP_044885689.1">
    <property type="nucleotide sequence ID" value="NZ_JYFN01000022.1"/>
</dbReference>